<evidence type="ECO:0000313" key="2">
    <source>
        <dbReference type="EMBL" id="CAF4167087.1"/>
    </source>
</evidence>
<accession>A0A819Z8V2</accession>
<reference evidence="2" key="1">
    <citation type="submission" date="2021-02" db="EMBL/GenBank/DDBJ databases">
        <authorList>
            <person name="Nowell W R."/>
        </authorList>
    </citation>
    <scope>NUCLEOTIDE SEQUENCE</scope>
</reference>
<dbReference type="Proteomes" id="UP000663823">
    <property type="component" value="Unassembled WGS sequence"/>
</dbReference>
<dbReference type="EMBL" id="CAJOAX010016730">
    <property type="protein sequence ID" value="CAF4167087.1"/>
    <property type="molecule type" value="Genomic_DNA"/>
</dbReference>
<feature type="region of interest" description="Disordered" evidence="1">
    <location>
        <begin position="1"/>
        <end position="22"/>
    </location>
</feature>
<dbReference type="AlphaFoldDB" id="A0A819Z8V2"/>
<proteinExistence type="predicted"/>
<name>A0A819Z8V2_9BILA</name>
<gene>
    <name evidence="2" type="ORF">OTI717_LOCUS37005</name>
</gene>
<evidence type="ECO:0000256" key="1">
    <source>
        <dbReference type="SAM" id="MobiDB-lite"/>
    </source>
</evidence>
<feature type="non-terminal residue" evidence="2">
    <location>
        <position position="1"/>
    </location>
</feature>
<protein>
    <submittedName>
        <fullName evidence="2">Uncharacterized protein</fullName>
    </submittedName>
</protein>
<sequence>NSHKITPSNYDSTASVQPVVNP</sequence>
<organism evidence="2 3">
    <name type="scientific">Rotaria sordida</name>
    <dbReference type="NCBI Taxonomy" id="392033"/>
    <lineage>
        <taxon>Eukaryota</taxon>
        <taxon>Metazoa</taxon>
        <taxon>Spiralia</taxon>
        <taxon>Gnathifera</taxon>
        <taxon>Rotifera</taxon>
        <taxon>Eurotatoria</taxon>
        <taxon>Bdelloidea</taxon>
        <taxon>Philodinida</taxon>
        <taxon>Philodinidae</taxon>
        <taxon>Rotaria</taxon>
    </lineage>
</organism>
<evidence type="ECO:0000313" key="3">
    <source>
        <dbReference type="Proteomes" id="UP000663823"/>
    </source>
</evidence>
<comment type="caution">
    <text evidence="2">The sequence shown here is derived from an EMBL/GenBank/DDBJ whole genome shotgun (WGS) entry which is preliminary data.</text>
</comment>